<comment type="similarity">
    <text evidence="2">Belongs to the inositol monophosphatase superfamily.</text>
</comment>
<evidence type="ECO:0000313" key="11">
    <source>
        <dbReference type="EMBL" id="EGG13067.1"/>
    </source>
</evidence>
<feature type="binding site" evidence="10">
    <location>
        <position position="157"/>
    </location>
    <ligand>
        <name>Mg(2+)</name>
        <dbReference type="ChEBI" id="CHEBI:18420"/>
        <label>1</label>
        <note>catalytic</note>
    </ligand>
</feature>
<reference evidence="12" key="1">
    <citation type="journal article" date="2011" name="Proc. Natl. Acad. Sci. U.S.A.">
        <title>Obligate biotrophy features unraveled by the genomic analysis of rust fungi.</title>
        <authorList>
            <person name="Duplessis S."/>
            <person name="Cuomo C.A."/>
            <person name="Lin Y.-C."/>
            <person name="Aerts A."/>
            <person name="Tisserant E."/>
            <person name="Veneault-Fourrey C."/>
            <person name="Joly D.L."/>
            <person name="Hacquard S."/>
            <person name="Amselem J."/>
            <person name="Cantarel B.L."/>
            <person name="Chiu R."/>
            <person name="Coutinho P.M."/>
            <person name="Feau N."/>
            <person name="Field M."/>
            <person name="Frey P."/>
            <person name="Gelhaye E."/>
            <person name="Goldberg J."/>
            <person name="Grabherr M.G."/>
            <person name="Kodira C.D."/>
            <person name="Kohler A."/>
            <person name="Kuees U."/>
            <person name="Lindquist E.A."/>
            <person name="Lucas S.M."/>
            <person name="Mago R."/>
            <person name="Mauceli E."/>
            <person name="Morin E."/>
            <person name="Murat C."/>
            <person name="Pangilinan J.L."/>
            <person name="Park R."/>
            <person name="Pearson M."/>
            <person name="Quesneville H."/>
            <person name="Rouhier N."/>
            <person name="Sakthikumar S."/>
            <person name="Salamov A.A."/>
            <person name="Schmutz J."/>
            <person name="Selles B."/>
            <person name="Shapiro H."/>
            <person name="Tanguay P."/>
            <person name="Tuskan G.A."/>
            <person name="Henrissat B."/>
            <person name="Van de Peer Y."/>
            <person name="Rouze P."/>
            <person name="Ellis J.G."/>
            <person name="Dodds P.N."/>
            <person name="Schein J.E."/>
            <person name="Zhong S."/>
            <person name="Hamelin R.C."/>
            <person name="Grigoriev I.V."/>
            <person name="Szabo L.J."/>
            <person name="Martin F."/>
        </authorList>
    </citation>
    <scope>NUCLEOTIDE SEQUENCE [LARGE SCALE GENOMIC DNA]</scope>
    <source>
        <strain evidence="12">98AG31 / pathotype 3-4-7</strain>
    </source>
</reference>
<dbReference type="GO" id="GO:0000103">
    <property type="term" value="P:sulfate assimilation"/>
    <property type="evidence" value="ECO:0007669"/>
    <property type="project" value="TreeGrafter"/>
</dbReference>
<dbReference type="VEuPathDB" id="FungiDB:MELLADRAFT_32223"/>
<name>F4R422_MELLP</name>
<dbReference type="EC" id="3.1.3.7" evidence="3"/>
<dbReference type="NCBIfam" id="TIGR01330">
    <property type="entry name" value="bisphos_HAL2"/>
    <property type="match status" value="1"/>
</dbReference>
<feature type="binding site" evidence="10">
    <location>
        <position position="160"/>
    </location>
    <ligand>
        <name>Mg(2+)</name>
        <dbReference type="ChEBI" id="CHEBI:18420"/>
        <label>1</label>
        <note>catalytic</note>
    </ligand>
</feature>
<dbReference type="CDD" id="cd01517">
    <property type="entry name" value="PAP_phosphatase"/>
    <property type="match status" value="1"/>
</dbReference>
<dbReference type="EMBL" id="GL883090">
    <property type="protein sequence ID" value="EGG13067.1"/>
    <property type="molecule type" value="Genomic_DNA"/>
</dbReference>
<dbReference type="KEGG" id="mlr:MELLADRAFT_32223"/>
<evidence type="ECO:0000256" key="3">
    <source>
        <dbReference type="ARBA" id="ARBA00012633"/>
    </source>
</evidence>
<dbReference type="InterPro" id="IPR020550">
    <property type="entry name" value="Inositol_monophosphatase_CS"/>
</dbReference>
<dbReference type="GO" id="GO:0008441">
    <property type="term" value="F:3'(2'),5'-bisphosphate nucleotidase activity"/>
    <property type="evidence" value="ECO:0007669"/>
    <property type="project" value="UniProtKB-EC"/>
</dbReference>
<comment type="catalytic activity">
    <reaction evidence="7">
        <text>adenosine 2',5'-bisphosphate + H2O = AMP + phosphate</text>
        <dbReference type="Rhea" id="RHEA:77643"/>
        <dbReference type="ChEBI" id="CHEBI:15377"/>
        <dbReference type="ChEBI" id="CHEBI:43474"/>
        <dbReference type="ChEBI" id="CHEBI:194156"/>
        <dbReference type="ChEBI" id="CHEBI:456215"/>
        <dbReference type="EC" id="3.1.3.7"/>
    </reaction>
    <physiologicalReaction direction="left-to-right" evidence="7">
        <dbReference type="Rhea" id="RHEA:77644"/>
    </physiologicalReaction>
</comment>
<feature type="binding site" evidence="10">
    <location>
        <position position="78"/>
    </location>
    <ligand>
        <name>Mg(2+)</name>
        <dbReference type="ChEBI" id="CHEBI:18420"/>
        <label>1</label>
        <note>catalytic</note>
    </ligand>
</feature>
<comment type="catalytic activity">
    <reaction evidence="8">
        <text>adenosine 3',5'-bisphosphate + H2O = AMP + phosphate</text>
        <dbReference type="Rhea" id="RHEA:10040"/>
        <dbReference type="ChEBI" id="CHEBI:15377"/>
        <dbReference type="ChEBI" id="CHEBI:43474"/>
        <dbReference type="ChEBI" id="CHEBI:58343"/>
        <dbReference type="ChEBI" id="CHEBI:456215"/>
        <dbReference type="EC" id="3.1.3.7"/>
    </reaction>
    <physiologicalReaction direction="left-to-right" evidence="8">
        <dbReference type="Rhea" id="RHEA:10041"/>
    </physiologicalReaction>
</comment>
<evidence type="ECO:0000256" key="6">
    <source>
        <dbReference type="ARBA" id="ARBA00022842"/>
    </source>
</evidence>
<dbReference type="InterPro" id="IPR020583">
    <property type="entry name" value="Inositol_monoP_metal-BS"/>
</dbReference>
<dbReference type="InParanoid" id="F4R422"/>
<dbReference type="SUPFAM" id="SSF56655">
    <property type="entry name" value="Carbohydrate phosphatase"/>
    <property type="match status" value="1"/>
</dbReference>
<dbReference type="GO" id="GO:0046854">
    <property type="term" value="P:phosphatidylinositol phosphate biosynthetic process"/>
    <property type="evidence" value="ECO:0007669"/>
    <property type="project" value="InterPro"/>
</dbReference>
<dbReference type="HOGENOM" id="CLU_033446_2_1_1"/>
<keyword evidence="4 10" id="KW-0479">Metal-binding</keyword>
<dbReference type="FunFam" id="3.40.190.80:FF:000003">
    <property type="entry name" value="PAP-specific phosphatase HAL2-like"/>
    <property type="match status" value="1"/>
</dbReference>
<keyword evidence="5" id="KW-0378">Hydrolase</keyword>
<keyword evidence="12" id="KW-1185">Reference proteome</keyword>
<feature type="binding site" evidence="10">
    <location>
        <position position="315"/>
    </location>
    <ligand>
        <name>Mg(2+)</name>
        <dbReference type="ChEBI" id="CHEBI:18420"/>
        <label>1</label>
        <note>catalytic</note>
    </ligand>
</feature>
<gene>
    <name evidence="11" type="ORF">MELLADRAFT_32223</name>
</gene>
<dbReference type="eggNOG" id="KOG1528">
    <property type="taxonomic scope" value="Eukaryota"/>
</dbReference>
<evidence type="ECO:0000313" key="12">
    <source>
        <dbReference type="Proteomes" id="UP000001072"/>
    </source>
</evidence>
<dbReference type="GO" id="GO:0046872">
    <property type="term" value="F:metal ion binding"/>
    <property type="evidence" value="ECO:0007669"/>
    <property type="project" value="UniProtKB-KW"/>
</dbReference>
<dbReference type="PROSITE" id="PS00630">
    <property type="entry name" value="IMP_2"/>
    <property type="match status" value="1"/>
</dbReference>
<evidence type="ECO:0000256" key="4">
    <source>
        <dbReference type="ARBA" id="ARBA00022723"/>
    </source>
</evidence>
<dbReference type="Gene3D" id="3.30.540.10">
    <property type="entry name" value="Fructose-1,6-Bisphosphatase, subunit A, domain 1"/>
    <property type="match status" value="1"/>
</dbReference>
<dbReference type="Proteomes" id="UP000001072">
    <property type="component" value="Unassembled WGS sequence"/>
</dbReference>
<organism evidence="12">
    <name type="scientific">Melampsora larici-populina (strain 98AG31 / pathotype 3-4-7)</name>
    <name type="common">Poplar leaf rust fungus</name>
    <dbReference type="NCBI Taxonomy" id="747676"/>
    <lineage>
        <taxon>Eukaryota</taxon>
        <taxon>Fungi</taxon>
        <taxon>Dikarya</taxon>
        <taxon>Basidiomycota</taxon>
        <taxon>Pucciniomycotina</taxon>
        <taxon>Pucciniomycetes</taxon>
        <taxon>Pucciniales</taxon>
        <taxon>Melampsoraceae</taxon>
        <taxon>Melampsora</taxon>
    </lineage>
</organism>
<evidence type="ECO:0000256" key="7">
    <source>
        <dbReference type="ARBA" id="ARBA00044466"/>
    </source>
</evidence>
<evidence type="ECO:0000256" key="1">
    <source>
        <dbReference type="ARBA" id="ARBA00001946"/>
    </source>
</evidence>
<dbReference type="InterPro" id="IPR000760">
    <property type="entry name" value="Inositol_monophosphatase-like"/>
</dbReference>
<dbReference type="PANTHER" id="PTHR43200">
    <property type="entry name" value="PHOSPHATASE"/>
    <property type="match status" value="1"/>
</dbReference>
<proteinExistence type="inferred from homology"/>
<dbReference type="FunCoup" id="F4R422">
    <property type="interactions" value="56"/>
</dbReference>
<feature type="binding site" evidence="10">
    <location>
        <position position="159"/>
    </location>
    <ligand>
        <name>Mg(2+)</name>
        <dbReference type="ChEBI" id="CHEBI:18420"/>
        <label>1</label>
        <note>catalytic</note>
    </ligand>
</feature>
<dbReference type="GeneID" id="18927182"/>
<dbReference type="PANTHER" id="PTHR43200:SF6">
    <property type="entry name" value="3'(2'),5'-BISPHOSPHATE NUCLEOTIDASE"/>
    <property type="match status" value="1"/>
</dbReference>
<dbReference type="RefSeq" id="XP_007404005.1">
    <property type="nucleotide sequence ID" value="XM_007403943.1"/>
</dbReference>
<sequence length="373" mass="41751">MLKLNEIKTNFQKERQIGISSILKSTILTQKVFKTLIQKDQIITKQDKSPVTIGDYGSQALINLLISKHFPNDKIIGEEEIQDLQTTSNSPTLNQIERLINETLTTKLESETDEEVWKNSRIPKSLNQSEILETINLGNSKEENEDEGNGERFWTLDPIDGTKGFLRSDQYSICLSLIINKKVTLSFISAPNLSTDPYPSSSNPSSKIGTLFYAEHGKGAYQRPINTNDSSIYSPIRTNPISFNGFQTSGTFCESWESNHSNQILNSKILAHLKLSNPTPIRLDSQVKYCLIARGDVNVYLRLPIDLNYKEKIWDHAAGSLLVEEAGGKVTDMWGKPLDFSLGKTLIQNEGIVASHPNLHQSLLDAIKSVSKL</sequence>
<comment type="catalytic activity">
    <reaction evidence="9">
        <text>3'-phosphoadenylyl sulfate + H2O = adenosine 5'-phosphosulfate + phosphate</text>
        <dbReference type="Rhea" id="RHEA:77639"/>
        <dbReference type="ChEBI" id="CHEBI:15377"/>
        <dbReference type="ChEBI" id="CHEBI:43474"/>
        <dbReference type="ChEBI" id="CHEBI:58243"/>
        <dbReference type="ChEBI" id="CHEBI:58339"/>
        <dbReference type="EC" id="3.1.3.7"/>
    </reaction>
    <physiologicalReaction direction="left-to-right" evidence="9">
        <dbReference type="Rhea" id="RHEA:77640"/>
    </physiologicalReaction>
</comment>
<dbReference type="AlphaFoldDB" id="F4R422"/>
<evidence type="ECO:0000256" key="8">
    <source>
        <dbReference type="ARBA" id="ARBA00044479"/>
    </source>
</evidence>
<keyword evidence="6 10" id="KW-0460">Magnesium</keyword>
<dbReference type="Gene3D" id="3.40.190.80">
    <property type="match status" value="1"/>
</dbReference>
<protein>
    <recommendedName>
        <fullName evidence="3">3'(2'),5'-bisphosphate nucleotidase</fullName>
        <ecNumber evidence="3">3.1.3.7</ecNumber>
    </recommendedName>
</protein>
<dbReference type="InterPro" id="IPR051090">
    <property type="entry name" value="Inositol_monoP_superfamily"/>
</dbReference>
<dbReference type="STRING" id="747676.F4R422"/>
<evidence type="ECO:0000256" key="2">
    <source>
        <dbReference type="ARBA" id="ARBA00009759"/>
    </source>
</evidence>
<dbReference type="Pfam" id="PF00459">
    <property type="entry name" value="Inositol_P"/>
    <property type="match status" value="1"/>
</dbReference>
<dbReference type="PROSITE" id="PS00629">
    <property type="entry name" value="IMP_1"/>
    <property type="match status" value="1"/>
</dbReference>
<evidence type="ECO:0000256" key="5">
    <source>
        <dbReference type="ARBA" id="ARBA00022801"/>
    </source>
</evidence>
<evidence type="ECO:0000256" key="9">
    <source>
        <dbReference type="ARBA" id="ARBA00044484"/>
    </source>
</evidence>
<dbReference type="InterPro" id="IPR006239">
    <property type="entry name" value="DPNP"/>
</dbReference>
<accession>F4R422</accession>
<evidence type="ECO:0000256" key="10">
    <source>
        <dbReference type="PIRSR" id="PIRSR600760-2"/>
    </source>
</evidence>
<dbReference type="OrthoDB" id="411145at2759"/>
<comment type="cofactor">
    <cofactor evidence="1 10">
        <name>Mg(2+)</name>
        <dbReference type="ChEBI" id="CHEBI:18420"/>
    </cofactor>
</comment>